<reference evidence="2" key="1">
    <citation type="submission" date="2016-01" db="EMBL/GenBank/DDBJ databases">
        <authorList>
            <person name="Regsiter A."/>
            <person name="william w."/>
        </authorList>
    </citation>
    <scope>NUCLEOTIDE SEQUENCE</scope>
    <source>
        <strain evidence="2">NCPPB 1641</strain>
    </source>
</reference>
<evidence type="ECO:0000313" key="3">
    <source>
        <dbReference type="Proteomes" id="UP000192140"/>
    </source>
</evidence>
<feature type="transmembrane region" description="Helical" evidence="1">
    <location>
        <begin position="81"/>
        <end position="102"/>
    </location>
</feature>
<protein>
    <recommendedName>
        <fullName evidence="4">Transmembrane protein</fullName>
    </recommendedName>
</protein>
<dbReference type="RefSeq" id="WP_080852215.1">
    <property type="nucleotide sequence ID" value="NZ_LT009775.1"/>
</dbReference>
<comment type="caution">
    <text evidence="2">The sequence shown here is derived from an EMBL/GenBank/DDBJ whole genome shotgun (WGS) entry which is preliminary data.</text>
</comment>
<keyword evidence="1" id="KW-0472">Membrane</keyword>
<dbReference type="Proteomes" id="UP000192140">
    <property type="component" value="Unassembled WGS sequence"/>
</dbReference>
<sequence length="154" mass="16954">MFDPLVFYAIVVAAVLGSVGLGGGIYETLLVDKVWPSQPMLIQPERGGINRKLFWGPAHGLFEVALLLAVWLTWAHPAIRVWIWSALAAHLVARIWSFAYFIPMALRFETGLAGDATAASNAAARWVRLSRWRLPIEFLAVVLLFIALAKSAGN</sequence>
<evidence type="ECO:0008006" key="4">
    <source>
        <dbReference type="Google" id="ProtNLM"/>
    </source>
</evidence>
<feature type="transmembrane region" description="Helical" evidence="1">
    <location>
        <begin position="6"/>
        <end position="32"/>
    </location>
</feature>
<feature type="transmembrane region" description="Helical" evidence="1">
    <location>
        <begin position="53"/>
        <end position="75"/>
    </location>
</feature>
<accession>A0A1S7TM19</accession>
<dbReference type="EMBL" id="FCNP01000014">
    <property type="protein sequence ID" value="CVI55571.1"/>
    <property type="molecule type" value="Genomic_DNA"/>
</dbReference>
<keyword evidence="1" id="KW-1133">Transmembrane helix</keyword>
<keyword evidence="1" id="KW-0812">Transmembrane</keyword>
<keyword evidence="3" id="KW-1185">Reference proteome</keyword>
<name>A0A1S7TM19_9HYPH</name>
<feature type="transmembrane region" description="Helical" evidence="1">
    <location>
        <begin position="134"/>
        <end position="153"/>
    </location>
</feature>
<gene>
    <name evidence="2" type="ORF">AGR7A_Cc210103</name>
</gene>
<evidence type="ECO:0000256" key="1">
    <source>
        <dbReference type="SAM" id="Phobius"/>
    </source>
</evidence>
<evidence type="ECO:0000313" key="2">
    <source>
        <dbReference type="EMBL" id="CVI55571.1"/>
    </source>
</evidence>
<proteinExistence type="predicted"/>
<dbReference type="AlphaFoldDB" id="A0A1S7TM19"/>
<organism evidence="2 3">
    <name type="scientific">Agrobacterium deltaense NCPPB 1641</name>
    <dbReference type="NCBI Taxonomy" id="1183425"/>
    <lineage>
        <taxon>Bacteria</taxon>
        <taxon>Pseudomonadati</taxon>
        <taxon>Pseudomonadota</taxon>
        <taxon>Alphaproteobacteria</taxon>
        <taxon>Hyphomicrobiales</taxon>
        <taxon>Rhizobiaceae</taxon>
        <taxon>Rhizobium/Agrobacterium group</taxon>
        <taxon>Agrobacterium</taxon>
    </lineage>
</organism>